<reference evidence="2 3" key="1">
    <citation type="submission" date="2016-10" db="EMBL/GenBank/DDBJ databases">
        <authorList>
            <person name="de Groot N.N."/>
        </authorList>
    </citation>
    <scope>NUCLEOTIDE SEQUENCE [LARGE SCALE GENOMIC DNA]</scope>
    <source>
        <strain evidence="2 3">CGMCC 1.6848</strain>
    </source>
</reference>
<evidence type="ECO:0000313" key="3">
    <source>
        <dbReference type="Proteomes" id="UP000199040"/>
    </source>
</evidence>
<accession>A0A1I3FR84</accession>
<dbReference type="RefSeq" id="WP_092849952.1">
    <property type="nucleotide sequence ID" value="NZ_FOPY01000020.1"/>
</dbReference>
<dbReference type="Pfam" id="PF24720">
    <property type="entry name" value="DUF7673"/>
    <property type="match status" value="1"/>
</dbReference>
<proteinExistence type="predicted"/>
<evidence type="ECO:0000259" key="1">
    <source>
        <dbReference type="Pfam" id="PF24720"/>
    </source>
</evidence>
<evidence type="ECO:0000313" key="2">
    <source>
        <dbReference type="EMBL" id="SFI13743.1"/>
    </source>
</evidence>
<protein>
    <recommendedName>
        <fullName evidence="1">DUF7673 domain-containing protein</fullName>
    </recommendedName>
</protein>
<dbReference type="STRING" id="442341.SAMN04487959_12055"/>
<feature type="domain" description="DUF7673" evidence="1">
    <location>
        <begin position="36"/>
        <end position="116"/>
    </location>
</feature>
<dbReference type="AlphaFoldDB" id="A0A1I3FR84"/>
<sequence length="121" mass="13991">METRDSGSLPESARQAFEKVEAFERHKIEVQERGLPALQRLADNALGYTHQPHHIRRILLATYNGEAWPLDLTRLRRLDADLIADALTVIEWSTYADAELFEYLPDGDRFMQQLATIEREP</sequence>
<name>A0A1I3FR84_9GAMM</name>
<keyword evidence="3" id="KW-1185">Reference proteome</keyword>
<gene>
    <name evidence="2" type="ORF">SAMN04487959_12055</name>
</gene>
<dbReference type="EMBL" id="FOPY01000020">
    <property type="protein sequence ID" value="SFI13743.1"/>
    <property type="molecule type" value="Genomic_DNA"/>
</dbReference>
<dbReference type="InterPro" id="IPR056090">
    <property type="entry name" value="DUF7673"/>
</dbReference>
<dbReference type="Proteomes" id="UP000199040">
    <property type="component" value="Unassembled WGS sequence"/>
</dbReference>
<organism evidence="2 3">
    <name type="scientific">Modicisalibacter xianhensis</name>
    <dbReference type="NCBI Taxonomy" id="442341"/>
    <lineage>
        <taxon>Bacteria</taxon>
        <taxon>Pseudomonadati</taxon>
        <taxon>Pseudomonadota</taxon>
        <taxon>Gammaproteobacteria</taxon>
        <taxon>Oceanospirillales</taxon>
        <taxon>Halomonadaceae</taxon>
        <taxon>Modicisalibacter</taxon>
    </lineage>
</organism>